<dbReference type="PRINTS" id="PR00463">
    <property type="entry name" value="EP450I"/>
</dbReference>
<dbReference type="InterPro" id="IPR002401">
    <property type="entry name" value="Cyt_P450_E_grp-I"/>
</dbReference>
<comment type="caution">
    <text evidence="6">The sequence shown here is derived from an EMBL/GenBank/DDBJ whole genome shotgun (WGS) entry which is preliminary data.</text>
</comment>
<evidence type="ECO:0000256" key="5">
    <source>
        <dbReference type="SAM" id="MobiDB-lite"/>
    </source>
</evidence>
<dbReference type="SUPFAM" id="SSF48264">
    <property type="entry name" value="Cytochrome P450"/>
    <property type="match status" value="2"/>
</dbReference>
<comment type="cofactor">
    <cofactor evidence="4">
        <name>heme</name>
        <dbReference type="ChEBI" id="CHEBI:30413"/>
    </cofactor>
</comment>
<sequence length="598" mass="67695">MLRTSLDPRPPALASGSPKSWKAHEWPVLGSALRFYSKRHEMIVEGTMVSLNGNFSFFADKRHIVSLSGFDGRKTFLKLRSSVYLKDWRVTDVTQSVYLLLYKLIHRSVGVTEIAENDELLVHTPRIFEKFERSTSVARIIFPWLITPKYFARLVAGARLYNSILKILNKHNKTGGREEDALQYIYDEQGDSDKVIKFIFSALSSSVMTGAAVTWLTIFLANSPEWQEKCRDEIDFTISKCQTSLDRRRDDVLNTMSLQICESSFPTLYACLQETLRITSTGIFFRKNEPQAFVGWGSGRHLCSRQASLSTADKWLTRYEQLRSFPSVTHVDNLTPEILSETRDQLKIFLLACRDTTGTSIGWAIYELSLTPHALNGVREEVNAILGPQTDALSICSKIVSARIADKDMLGRMPYTHAVVKETPKFHPPVGAMRYSKKGAGLTVHDSSTGKTHCLDGLAVYLCMSAIHRNPNVYEETADDFSPERWLDSTESAKVPKTAWRPFERGPRSCIGQELAMTEICLVLALVTQCYDFRKRGLGGATFNTRGEPIVDSKTRQYKIIDELYNVLQLVPKPVDRMRMEVDFARYVSEEELTVSAT</sequence>
<evidence type="ECO:0000256" key="1">
    <source>
        <dbReference type="ARBA" id="ARBA00022617"/>
    </source>
</evidence>
<dbReference type="InterPro" id="IPR036396">
    <property type="entry name" value="Cyt_P450_sf"/>
</dbReference>
<dbReference type="GO" id="GO:0005506">
    <property type="term" value="F:iron ion binding"/>
    <property type="evidence" value="ECO:0007669"/>
    <property type="project" value="InterPro"/>
</dbReference>
<organism evidence="6 7">
    <name type="scientific">Xylaria flabelliformis</name>
    <dbReference type="NCBI Taxonomy" id="2512241"/>
    <lineage>
        <taxon>Eukaryota</taxon>
        <taxon>Fungi</taxon>
        <taxon>Dikarya</taxon>
        <taxon>Ascomycota</taxon>
        <taxon>Pezizomycotina</taxon>
        <taxon>Sordariomycetes</taxon>
        <taxon>Xylariomycetidae</taxon>
        <taxon>Xylariales</taxon>
        <taxon>Xylariaceae</taxon>
        <taxon>Xylaria</taxon>
    </lineage>
</organism>
<keyword evidence="1 4" id="KW-0349">Heme</keyword>
<accession>A0A553I0I5</accession>
<dbReference type="Gene3D" id="1.10.630.10">
    <property type="entry name" value="Cytochrome P450"/>
    <property type="match status" value="2"/>
</dbReference>
<evidence type="ECO:0000313" key="6">
    <source>
        <dbReference type="EMBL" id="TRX93717.1"/>
    </source>
</evidence>
<evidence type="ECO:0008006" key="8">
    <source>
        <dbReference type="Google" id="ProtNLM"/>
    </source>
</evidence>
<dbReference type="PANTHER" id="PTHR24305">
    <property type="entry name" value="CYTOCHROME P450"/>
    <property type="match status" value="1"/>
</dbReference>
<dbReference type="GO" id="GO:0004497">
    <property type="term" value="F:monooxygenase activity"/>
    <property type="evidence" value="ECO:0007669"/>
    <property type="project" value="InterPro"/>
</dbReference>
<dbReference type="PRINTS" id="PR00385">
    <property type="entry name" value="P450"/>
</dbReference>
<keyword evidence="3 4" id="KW-0408">Iron</keyword>
<dbReference type="Pfam" id="PF00067">
    <property type="entry name" value="p450"/>
    <property type="match status" value="1"/>
</dbReference>
<reference evidence="7" key="1">
    <citation type="submission" date="2019-06" db="EMBL/GenBank/DDBJ databases">
        <title>Draft genome sequence of the griseofulvin-producing fungus Xylaria cubensis strain G536.</title>
        <authorList>
            <person name="Mead M.E."/>
            <person name="Raja H.A."/>
            <person name="Steenwyk J.L."/>
            <person name="Knowles S.L."/>
            <person name="Oberlies N.H."/>
            <person name="Rokas A."/>
        </authorList>
    </citation>
    <scope>NUCLEOTIDE SEQUENCE [LARGE SCALE GENOMIC DNA]</scope>
    <source>
        <strain evidence="7">G536</strain>
    </source>
</reference>
<dbReference type="PANTHER" id="PTHR24305:SF222">
    <property type="entry name" value="CYTOCHROME P450 MONOOXYGENASE STCS"/>
    <property type="match status" value="1"/>
</dbReference>
<evidence type="ECO:0000256" key="3">
    <source>
        <dbReference type="ARBA" id="ARBA00023004"/>
    </source>
</evidence>
<protein>
    <recommendedName>
        <fullName evidence="8">Cytochrome P450</fullName>
    </recommendedName>
</protein>
<dbReference type="STRING" id="2512241.A0A553I0I5"/>
<proteinExistence type="predicted"/>
<keyword evidence="2 4" id="KW-0479">Metal-binding</keyword>
<dbReference type="AlphaFoldDB" id="A0A553I0I5"/>
<dbReference type="Proteomes" id="UP000319160">
    <property type="component" value="Unassembled WGS sequence"/>
</dbReference>
<dbReference type="InterPro" id="IPR050121">
    <property type="entry name" value="Cytochrome_P450_monoxygenase"/>
</dbReference>
<dbReference type="GO" id="GO:0016705">
    <property type="term" value="F:oxidoreductase activity, acting on paired donors, with incorporation or reduction of molecular oxygen"/>
    <property type="evidence" value="ECO:0007669"/>
    <property type="project" value="InterPro"/>
</dbReference>
<gene>
    <name evidence="6" type="ORF">FHL15_005393</name>
</gene>
<keyword evidence="7" id="KW-1185">Reference proteome</keyword>
<dbReference type="OrthoDB" id="1055148at2759"/>
<dbReference type="GO" id="GO:0020037">
    <property type="term" value="F:heme binding"/>
    <property type="evidence" value="ECO:0007669"/>
    <property type="project" value="InterPro"/>
</dbReference>
<dbReference type="EMBL" id="VFLP01000027">
    <property type="protein sequence ID" value="TRX93717.1"/>
    <property type="molecule type" value="Genomic_DNA"/>
</dbReference>
<name>A0A553I0I5_9PEZI</name>
<evidence type="ECO:0000256" key="4">
    <source>
        <dbReference type="PIRSR" id="PIRSR602401-1"/>
    </source>
</evidence>
<evidence type="ECO:0000313" key="7">
    <source>
        <dbReference type="Proteomes" id="UP000319160"/>
    </source>
</evidence>
<feature type="region of interest" description="Disordered" evidence="5">
    <location>
        <begin position="1"/>
        <end position="20"/>
    </location>
</feature>
<dbReference type="InterPro" id="IPR001128">
    <property type="entry name" value="Cyt_P450"/>
</dbReference>
<evidence type="ECO:0000256" key="2">
    <source>
        <dbReference type="ARBA" id="ARBA00022723"/>
    </source>
</evidence>
<feature type="binding site" description="axial binding residue" evidence="4">
    <location>
        <position position="510"/>
    </location>
    <ligand>
        <name>heme</name>
        <dbReference type="ChEBI" id="CHEBI:30413"/>
    </ligand>
    <ligandPart>
        <name>Fe</name>
        <dbReference type="ChEBI" id="CHEBI:18248"/>
    </ligandPart>
</feature>